<protein>
    <submittedName>
        <fullName evidence="8">Uncharacterized protein</fullName>
    </submittedName>
</protein>
<dbReference type="Proteomes" id="UP000187209">
    <property type="component" value="Unassembled WGS sequence"/>
</dbReference>
<evidence type="ECO:0000256" key="3">
    <source>
        <dbReference type="ARBA" id="ARBA00022490"/>
    </source>
</evidence>
<comment type="subcellular location">
    <subcellularLocation>
        <location evidence="1">Cytoplasm</location>
        <location evidence="1">Cytoskeleton</location>
    </subcellularLocation>
</comment>
<evidence type="ECO:0000259" key="6">
    <source>
        <dbReference type="Pfam" id="PF04130"/>
    </source>
</evidence>
<evidence type="ECO:0000313" key="8">
    <source>
        <dbReference type="EMBL" id="OMJ96379.1"/>
    </source>
</evidence>
<feature type="domain" description="Gamma tubulin complex component protein N-terminal" evidence="7">
    <location>
        <begin position="130"/>
        <end position="406"/>
    </location>
</feature>
<dbReference type="GO" id="GO:0051011">
    <property type="term" value="F:microtubule minus-end binding"/>
    <property type="evidence" value="ECO:0007669"/>
    <property type="project" value="TreeGrafter"/>
</dbReference>
<dbReference type="PANTHER" id="PTHR19302">
    <property type="entry name" value="GAMMA TUBULIN COMPLEX PROTEIN"/>
    <property type="match status" value="1"/>
</dbReference>
<evidence type="ECO:0000256" key="1">
    <source>
        <dbReference type="ARBA" id="ARBA00004245"/>
    </source>
</evidence>
<dbReference type="PANTHER" id="PTHR19302:SF14">
    <property type="entry name" value="GAMMA-TUBULIN COMPLEX COMPONENT 3"/>
    <property type="match status" value="1"/>
</dbReference>
<evidence type="ECO:0000256" key="2">
    <source>
        <dbReference type="ARBA" id="ARBA00010337"/>
    </source>
</evidence>
<dbReference type="GO" id="GO:0000278">
    <property type="term" value="P:mitotic cell cycle"/>
    <property type="evidence" value="ECO:0007669"/>
    <property type="project" value="TreeGrafter"/>
</dbReference>
<proteinExistence type="inferred from homology"/>
<dbReference type="Pfam" id="PF17681">
    <property type="entry name" value="GCP_N_terminal"/>
    <property type="match status" value="1"/>
</dbReference>
<dbReference type="GO" id="GO:0000922">
    <property type="term" value="C:spindle pole"/>
    <property type="evidence" value="ECO:0007669"/>
    <property type="project" value="InterPro"/>
</dbReference>
<dbReference type="EMBL" id="MPUH01000001">
    <property type="protein sequence ID" value="OMJ96379.1"/>
    <property type="molecule type" value="Genomic_DNA"/>
</dbReference>
<dbReference type="InterPro" id="IPR007259">
    <property type="entry name" value="GCP"/>
</dbReference>
<dbReference type="GO" id="GO:0031122">
    <property type="term" value="P:cytoplasmic microtubule organization"/>
    <property type="evidence" value="ECO:0007669"/>
    <property type="project" value="TreeGrafter"/>
</dbReference>
<dbReference type="Gene3D" id="1.20.120.1900">
    <property type="entry name" value="Gamma-tubulin complex, C-terminal domain"/>
    <property type="match status" value="1"/>
</dbReference>
<keyword evidence="3" id="KW-0963">Cytoplasm</keyword>
<comment type="similarity">
    <text evidence="2">Belongs to the TUBGCP family.</text>
</comment>
<gene>
    <name evidence="8" type="ORF">SteCoe_135</name>
</gene>
<feature type="domain" description="Gamma tubulin complex component C-terminal" evidence="6">
    <location>
        <begin position="410"/>
        <end position="717"/>
    </location>
</feature>
<organism evidence="8 9">
    <name type="scientific">Stentor coeruleus</name>
    <dbReference type="NCBI Taxonomy" id="5963"/>
    <lineage>
        <taxon>Eukaryota</taxon>
        <taxon>Sar</taxon>
        <taxon>Alveolata</taxon>
        <taxon>Ciliophora</taxon>
        <taxon>Postciliodesmatophora</taxon>
        <taxon>Heterotrichea</taxon>
        <taxon>Heterotrichida</taxon>
        <taxon>Stentoridae</taxon>
        <taxon>Stentor</taxon>
    </lineage>
</organism>
<dbReference type="InterPro" id="IPR041470">
    <property type="entry name" value="GCP_N"/>
</dbReference>
<evidence type="ECO:0000313" key="9">
    <source>
        <dbReference type="Proteomes" id="UP000187209"/>
    </source>
</evidence>
<dbReference type="GO" id="GO:0051225">
    <property type="term" value="P:spindle assembly"/>
    <property type="evidence" value="ECO:0007669"/>
    <property type="project" value="TreeGrafter"/>
</dbReference>
<comment type="caution">
    <text evidence="8">The sequence shown here is derived from an EMBL/GenBank/DDBJ whole genome shotgun (WGS) entry which is preliminary data.</text>
</comment>
<accession>A0A1R2D530</accession>
<sequence>MEITNIESVPELIQSLIQIYLPNSESQNICAYYLRLLSSHLKLQFSMNEEYTLAYMLKDLSLEDSDRVSCLYKKLQSLKSLKKKSEILYLISQLKEENWVVIPLKQLELIGNKPQDPTNYQIGGLIDFTRDALFAMQGIESRNFTYSESLCSFTINSSVQDSLYEVALKVTELGFLFKRITYFINKNLSIMNSVTLQSLSYSLKKQINIYYKFLALLDQNYDKKPSGIKKLWVASQDALEKMCFLAAVCDGIQDLKGGEILSALYSYWRNGKESLKSFIRPVLEESAIPILNMIRSWMLEGELFDTYHEFFILQDFSESKKKLWKSMFRINTEMVPCFFTEALTNKILLTGKSLYFLRKECFEEEWSETVPELHSILELDSQTLEGLWITRISKSTNEKLLNVLCGKYNLLEHCLSVKKYLLMNQGDFHHALMEGMHLILNLPASKIYKHTLVSILETAVKSSNCQYHKPEYVNRLRIILDDIKGKETGWDIFSLDYAIQSPLDTFFSDDIMRKYRKIFNFLWKVKRVQYLLNSFQYPKELILIQGLKSAFLSLKQTFVLNNQIQHFVNIFTNYLMVESIESYWDKFVTKLTMASDLDKLIEVHVKFVDGIMKNCFVSNDSVFKQVLRILDIIIRFTVSRENFLNSVKEEYARINSPIKEIYNDKDICRLSKESFNDIVAISNIFSEEVIKFNGLLNESDDLKLKNLVFIIDFNDFYSYEILRRQGYHEDDEFKAYTDVMKGLNEISRRFK</sequence>
<name>A0A1R2D530_9CILI</name>
<keyword evidence="9" id="KW-1185">Reference proteome</keyword>
<dbReference type="Pfam" id="PF04130">
    <property type="entry name" value="GCP_C_terminal"/>
    <property type="match status" value="1"/>
</dbReference>
<dbReference type="AlphaFoldDB" id="A0A1R2D530"/>
<reference evidence="8 9" key="1">
    <citation type="submission" date="2016-11" db="EMBL/GenBank/DDBJ databases">
        <title>The macronuclear genome of Stentor coeruleus: a giant cell with tiny introns.</title>
        <authorList>
            <person name="Slabodnick M."/>
            <person name="Ruby J.G."/>
            <person name="Reiff S.B."/>
            <person name="Swart E.C."/>
            <person name="Gosai S."/>
            <person name="Prabakaran S."/>
            <person name="Witkowska E."/>
            <person name="Larue G.E."/>
            <person name="Fisher S."/>
            <person name="Freeman R.M."/>
            <person name="Gunawardena J."/>
            <person name="Chu W."/>
            <person name="Stover N.A."/>
            <person name="Gregory B.D."/>
            <person name="Nowacki M."/>
            <person name="Derisi J."/>
            <person name="Roy S.W."/>
            <person name="Marshall W.F."/>
            <person name="Sood P."/>
        </authorList>
    </citation>
    <scope>NUCLEOTIDE SEQUENCE [LARGE SCALE GENOMIC DNA]</scope>
    <source>
        <strain evidence="8">WM001</strain>
    </source>
</reference>
<dbReference type="InterPro" id="IPR042241">
    <property type="entry name" value="GCP_C_sf"/>
</dbReference>
<dbReference type="GO" id="GO:0000930">
    <property type="term" value="C:gamma-tubulin complex"/>
    <property type="evidence" value="ECO:0007669"/>
    <property type="project" value="TreeGrafter"/>
</dbReference>
<dbReference type="GO" id="GO:0007020">
    <property type="term" value="P:microtubule nucleation"/>
    <property type="evidence" value="ECO:0007669"/>
    <property type="project" value="InterPro"/>
</dbReference>
<evidence type="ECO:0000259" key="7">
    <source>
        <dbReference type="Pfam" id="PF17681"/>
    </source>
</evidence>
<dbReference type="GO" id="GO:0043015">
    <property type="term" value="F:gamma-tubulin binding"/>
    <property type="evidence" value="ECO:0007669"/>
    <property type="project" value="InterPro"/>
</dbReference>
<dbReference type="InterPro" id="IPR040457">
    <property type="entry name" value="GCP_C"/>
</dbReference>
<evidence type="ECO:0000256" key="4">
    <source>
        <dbReference type="ARBA" id="ARBA00022701"/>
    </source>
</evidence>
<dbReference type="GO" id="GO:0051321">
    <property type="term" value="P:meiotic cell cycle"/>
    <property type="evidence" value="ECO:0007669"/>
    <property type="project" value="TreeGrafter"/>
</dbReference>
<keyword evidence="5" id="KW-0206">Cytoskeleton</keyword>
<dbReference type="GO" id="GO:0005874">
    <property type="term" value="C:microtubule"/>
    <property type="evidence" value="ECO:0007669"/>
    <property type="project" value="UniProtKB-KW"/>
</dbReference>
<dbReference type="OrthoDB" id="5860513at2759"/>
<keyword evidence="4" id="KW-0493">Microtubule</keyword>
<evidence type="ECO:0000256" key="5">
    <source>
        <dbReference type="ARBA" id="ARBA00023212"/>
    </source>
</evidence>